<evidence type="ECO:0000256" key="2">
    <source>
        <dbReference type="ARBA" id="ARBA00022763"/>
    </source>
</evidence>
<evidence type="ECO:0000256" key="7">
    <source>
        <dbReference type="RuleBase" id="RU003991"/>
    </source>
</evidence>
<comment type="caution">
    <text evidence="9">The sequence shown here is derived from an EMBL/GenBank/DDBJ whole genome shotgun (WGS) entry which is preliminary data.</text>
</comment>
<feature type="domain" description="Peptidase S24/S26A/S26B/S26C" evidence="8">
    <location>
        <begin position="25"/>
        <end position="138"/>
    </location>
</feature>
<dbReference type="PANTHER" id="PTHR33516:SF2">
    <property type="entry name" value="LEXA REPRESSOR-RELATED"/>
    <property type="match status" value="1"/>
</dbReference>
<dbReference type="AlphaFoldDB" id="A0A3E4VX75"/>
<keyword evidence="4 7" id="KW-0068">Autocatalytic cleavage</keyword>
<dbReference type="PANTHER" id="PTHR33516">
    <property type="entry name" value="LEXA REPRESSOR"/>
    <property type="match status" value="1"/>
</dbReference>
<evidence type="ECO:0000256" key="6">
    <source>
        <dbReference type="ARBA" id="ARBA00023236"/>
    </source>
</evidence>
<dbReference type="NCBIfam" id="NF007621">
    <property type="entry name" value="PRK10276.1"/>
    <property type="match status" value="1"/>
</dbReference>
<accession>A0A3E4VX75</accession>
<keyword evidence="3 7" id="KW-0378">Hydrolase</keyword>
<evidence type="ECO:0000256" key="3">
    <source>
        <dbReference type="ARBA" id="ARBA00022801"/>
    </source>
</evidence>
<proteinExistence type="inferred from homology"/>
<evidence type="ECO:0000256" key="1">
    <source>
        <dbReference type="ARBA" id="ARBA00007484"/>
    </source>
</evidence>
<gene>
    <name evidence="9" type="ORF">DXC17_16280</name>
</gene>
<dbReference type="CDD" id="cd06529">
    <property type="entry name" value="S24_LexA-like"/>
    <property type="match status" value="1"/>
</dbReference>
<dbReference type="GO" id="GO:0006355">
    <property type="term" value="P:regulation of DNA-templated transcription"/>
    <property type="evidence" value="ECO:0007669"/>
    <property type="project" value="InterPro"/>
</dbReference>
<keyword evidence="6" id="KW-0742">SOS response</keyword>
<evidence type="ECO:0000313" key="9">
    <source>
        <dbReference type="EMBL" id="RGM34538.1"/>
    </source>
</evidence>
<reference evidence="9 10" key="1">
    <citation type="submission" date="2018-08" db="EMBL/GenBank/DDBJ databases">
        <title>A genome reference for cultivated species of the human gut microbiota.</title>
        <authorList>
            <person name="Zou Y."/>
            <person name="Xue W."/>
            <person name="Luo G."/>
        </authorList>
    </citation>
    <scope>NUCLEOTIDE SEQUENCE [LARGE SCALE GENOMIC DNA]</scope>
    <source>
        <strain evidence="9 10">OM08-14</strain>
    </source>
</reference>
<dbReference type="GO" id="GO:0009432">
    <property type="term" value="P:SOS response"/>
    <property type="evidence" value="ECO:0007669"/>
    <property type="project" value="UniProtKB-KW"/>
</dbReference>
<dbReference type="InterPro" id="IPR036286">
    <property type="entry name" value="LexA/Signal_pep-like_sf"/>
</dbReference>
<dbReference type="InterPro" id="IPR006197">
    <property type="entry name" value="Peptidase_S24_LexA"/>
</dbReference>
<dbReference type="Gene3D" id="2.10.109.10">
    <property type="entry name" value="Umud Fragment, subunit A"/>
    <property type="match status" value="1"/>
</dbReference>
<dbReference type="InterPro" id="IPR050077">
    <property type="entry name" value="LexA_repressor"/>
</dbReference>
<dbReference type="InterPro" id="IPR039418">
    <property type="entry name" value="LexA-like"/>
</dbReference>
<dbReference type="Pfam" id="PF00717">
    <property type="entry name" value="Peptidase_S24"/>
    <property type="match status" value="1"/>
</dbReference>
<comment type="similarity">
    <text evidence="1 7">Belongs to the peptidase S24 family.</text>
</comment>
<dbReference type="Proteomes" id="UP000260780">
    <property type="component" value="Unassembled WGS sequence"/>
</dbReference>
<dbReference type="GO" id="GO:0006281">
    <property type="term" value="P:DNA repair"/>
    <property type="evidence" value="ECO:0007669"/>
    <property type="project" value="UniProtKB-KW"/>
</dbReference>
<keyword evidence="2" id="KW-0227">DNA damage</keyword>
<dbReference type="RefSeq" id="WP_117748574.1">
    <property type="nucleotide sequence ID" value="NZ_CATWOP010000017.1"/>
</dbReference>
<evidence type="ECO:0000256" key="5">
    <source>
        <dbReference type="ARBA" id="ARBA00023204"/>
    </source>
</evidence>
<evidence type="ECO:0000259" key="8">
    <source>
        <dbReference type="Pfam" id="PF00717"/>
    </source>
</evidence>
<dbReference type="SUPFAM" id="SSF51306">
    <property type="entry name" value="LexA/Signal peptidase"/>
    <property type="match status" value="1"/>
</dbReference>
<evidence type="ECO:0000256" key="4">
    <source>
        <dbReference type="ARBA" id="ARBA00022813"/>
    </source>
</evidence>
<dbReference type="GO" id="GO:0003677">
    <property type="term" value="F:DNA binding"/>
    <property type="evidence" value="ECO:0007669"/>
    <property type="project" value="InterPro"/>
</dbReference>
<evidence type="ECO:0000313" key="10">
    <source>
        <dbReference type="Proteomes" id="UP000260780"/>
    </source>
</evidence>
<organism evidence="9 10">
    <name type="scientific">Phocaeicola plebeius</name>
    <dbReference type="NCBI Taxonomy" id="310297"/>
    <lineage>
        <taxon>Bacteria</taxon>
        <taxon>Pseudomonadati</taxon>
        <taxon>Bacteroidota</taxon>
        <taxon>Bacteroidia</taxon>
        <taxon>Bacteroidales</taxon>
        <taxon>Bacteroidaceae</taxon>
        <taxon>Phocaeicola</taxon>
    </lineage>
</organism>
<dbReference type="InterPro" id="IPR015927">
    <property type="entry name" value="Peptidase_S24_S26A/B/C"/>
</dbReference>
<dbReference type="GO" id="GO:0016787">
    <property type="term" value="F:hydrolase activity"/>
    <property type="evidence" value="ECO:0007669"/>
    <property type="project" value="UniProtKB-KW"/>
</dbReference>
<sequence length="150" mass="16966">MNDIKLIMFSADLSSELPLPFADQGVKAGFPSPAQDYMTDSIDLNRELIRHPATTFYARADGDSMKDCGIDDGDLLVIDKSLDPLDGDIVVAYIDGEFTLKTVRFDEKENCIWLVPANEEYSPIKITEENDFLIWGVLTYNIKRQLRKGR</sequence>
<dbReference type="EMBL" id="QSTF01000067">
    <property type="protein sequence ID" value="RGM34538.1"/>
    <property type="molecule type" value="Genomic_DNA"/>
</dbReference>
<dbReference type="PRINTS" id="PR00726">
    <property type="entry name" value="LEXASERPTASE"/>
</dbReference>
<name>A0A3E4VX75_9BACT</name>
<keyword evidence="5" id="KW-0234">DNA repair</keyword>
<protein>
    <submittedName>
        <fullName evidence="9">Peptidase S24</fullName>
    </submittedName>
</protein>